<proteinExistence type="predicted"/>
<keyword evidence="4" id="KW-1185">Reference proteome</keyword>
<evidence type="ECO:0000313" key="3">
    <source>
        <dbReference type="EMBL" id="KAK0643420.1"/>
    </source>
</evidence>
<dbReference type="GO" id="GO:0008270">
    <property type="term" value="F:zinc ion binding"/>
    <property type="evidence" value="ECO:0007669"/>
    <property type="project" value="InterPro"/>
</dbReference>
<sequence>MAATTPPPKFTCTVTKTVPAPESLPEDKASLKAHHVKNSAGETIKFQNPHPSVGQVFSFWGTLQKFATARLRGEMNPPSTTTTTIPSVTPSFLPLHSPPPSALRATWLGHACYFLEFPSGLRVLFDPVFEPRCSPLSFAGPKRYSAPGCAIADLPAVHLVVISHSHYDHLSHGTVVEIAKRFEGVHFLVGLGLEKWFRASGIERVTELDWWEGVEVTVKGDGGEIKAEVSALPCQHFSGRTGLDKDHTLWASWSVASGGKSAWFGGDTGYRAVPQLPEDVDDWGPEYADLPRCPEFEKIGRLRGPFDLGLIPIAAYSPRHLMSNVHANPYDAVEIFKDTQCKRAMGIHWGTWVLTTEPVEEPPRLLKEALKKSGIAETGVFDTCAIGESREF</sequence>
<evidence type="ECO:0000313" key="4">
    <source>
        <dbReference type="Proteomes" id="UP001174936"/>
    </source>
</evidence>
<dbReference type="GO" id="GO:0070290">
    <property type="term" value="F:N-acylphosphatidylethanolamine-specific phospholipase D activity"/>
    <property type="evidence" value="ECO:0007669"/>
    <property type="project" value="InterPro"/>
</dbReference>
<dbReference type="PIRSF" id="PIRSF038896">
    <property type="entry name" value="NAPE-PLD"/>
    <property type="match status" value="1"/>
</dbReference>
<dbReference type="PANTHER" id="PTHR15032">
    <property type="entry name" value="N-ACYL-PHOSPHATIDYLETHANOLAMINE-HYDROLYZING PHOSPHOLIPASE D"/>
    <property type="match status" value="1"/>
</dbReference>
<dbReference type="FunFam" id="3.60.15.10:FF:000048">
    <property type="entry name" value="Zn-dependent hydrolase/oxidoreductase family protein, putative"/>
    <property type="match status" value="1"/>
</dbReference>
<dbReference type="GO" id="GO:0070291">
    <property type="term" value="P:N-acylethanolamine metabolic process"/>
    <property type="evidence" value="ECO:0007669"/>
    <property type="project" value="TreeGrafter"/>
</dbReference>
<evidence type="ECO:0000259" key="2">
    <source>
        <dbReference type="Pfam" id="PF12706"/>
    </source>
</evidence>
<dbReference type="Proteomes" id="UP001174936">
    <property type="component" value="Unassembled WGS sequence"/>
</dbReference>
<reference evidence="3" key="1">
    <citation type="submission" date="2023-06" db="EMBL/GenBank/DDBJ databases">
        <title>Genome-scale phylogeny and comparative genomics of the fungal order Sordariales.</title>
        <authorList>
            <consortium name="Lawrence Berkeley National Laboratory"/>
            <person name="Hensen N."/>
            <person name="Bonometti L."/>
            <person name="Westerberg I."/>
            <person name="Brannstrom I.O."/>
            <person name="Guillou S."/>
            <person name="Cros-Aarteil S."/>
            <person name="Calhoun S."/>
            <person name="Haridas S."/>
            <person name="Kuo A."/>
            <person name="Mondo S."/>
            <person name="Pangilinan J."/>
            <person name="Riley R."/>
            <person name="Labutti K."/>
            <person name="Andreopoulos B."/>
            <person name="Lipzen A."/>
            <person name="Chen C."/>
            <person name="Yanf M."/>
            <person name="Daum C."/>
            <person name="Ng V."/>
            <person name="Clum A."/>
            <person name="Steindorff A."/>
            <person name="Ohm R."/>
            <person name="Martin F."/>
            <person name="Silar P."/>
            <person name="Natvig D."/>
            <person name="Lalanne C."/>
            <person name="Gautier V."/>
            <person name="Ament-Velasquez S.L."/>
            <person name="Kruys A."/>
            <person name="Hutchinson M.I."/>
            <person name="Powell A.J."/>
            <person name="Barry K."/>
            <person name="Miller A.N."/>
            <person name="Grigoriev I.V."/>
            <person name="Debuchy R."/>
            <person name="Gladieux P."/>
            <person name="Thoren M.H."/>
            <person name="Johannesson H."/>
        </authorList>
    </citation>
    <scope>NUCLEOTIDE SEQUENCE</scope>
    <source>
        <strain evidence="3">SMH2532-1</strain>
    </source>
</reference>
<dbReference type="InterPro" id="IPR001279">
    <property type="entry name" value="Metallo-B-lactamas"/>
</dbReference>
<feature type="binding site" evidence="1">
    <location>
        <position position="326"/>
    </location>
    <ligand>
        <name>an N-acyl-1,2-diacyl-sn-glycero-3-phosphoethanolamine</name>
        <dbReference type="ChEBI" id="CHEBI:62537"/>
    </ligand>
</feature>
<comment type="caution">
    <text evidence="3">The sequence shown here is derived from an EMBL/GenBank/DDBJ whole genome shotgun (WGS) entry which is preliminary data.</text>
</comment>
<feature type="binding site" evidence="1">
    <location>
        <position position="167"/>
    </location>
    <ligand>
        <name>an N-acyl-1,2-diacyl-sn-glycero-3-phosphoethanolamine</name>
        <dbReference type="ChEBI" id="CHEBI:62537"/>
    </ligand>
</feature>
<dbReference type="Gene3D" id="3.60.15.10">
    <property type="entry name" value="Ribonuclease Z/Hydroxyacylglutathione hydrolase-like"/>
    <property type="match status" value="1"/>
</dbReference>
<gene>
    <name evidence="3" type="ORF">B0T16DRAFT_391941</name>
</gene>
<feature type="domain" description="Metallo-beta-lactamase" evidence="2">
    <location>
        <begin position="289"/>
        <end position="349"/>
    </location>
</feature>
<dbReference type="GO" id="GO:0070292">
    <property type="term" value="P:N-acylphosphatidylethanolamine metabolic process"/>
    <property type="evidence" value="ECO:0007669"/>
    <property type="project" value="TreeGrafter"/>
</dbReference>
<dbReference type="GO" id="GO:0005737">
    <property type="term" value="C:cytoplasm"/>
    <property type="evidence" value="ECO:0007669"/>
    <property type="project" value="TreeGrafter"/>
</dbReference>
<name>A0AA39Y115_9PEZI</name>
<dbReference type="PANTHER" id="PTHR15032:SF4">
    <property type="entry name" value="N-ACYL-PHOSPHATIDYLETHANOLAMINE-HYDROLYZING PHOSPHOLIPASE D"/>
    <property type="match status" value="1"/>
</dbReference>
<dbReference type="EMBL" id="JAULSV010000005">
    <property type="protein sequence ID" value="KAK0643420.1"/>
    <property type="molecule type" value="Genomic_DNA"/>
</dbReference>
<evidence type="ECO:0000256" key="1">
    <source>
        <dbReference type="PIRSR" id="PIRSR038896-50"/>
    </source>
</evidence>
<dbReference type="InterPro" id="IPR024884">
    <property type="entry name" value="NAPE-PLD"/>
</dbReference>
<protein>
    <submittedName>
        <fullName evidence="3">Beta-lactamase superfamily domain-containing protein</fullName>
    </submittedName>
</protein>
<dbReference type="AlphaFoldDB" id="A0AA39Y115"/>
<dbReference type="SUPFAM" id="SSF56281">
    <property type="entry name" value="Metallo-hydrolase/oxidoreductase"/>
    <property type="match status" value="1"/>
</dbReference>
<dbReference type="InterPro" id="IPR036866">
    <property type="entry name" value="RibonucZ/Hydroxyglut_hydro"/>
</dbReference>
<accession>A0AA39Y115</accession>
<feature type="domain" description="Metallo-beta-lactamase" evidence="2">
    <location>
        <begin position="122"/>
        <end position="272"/>
    </location>
</feature>
<organism evidence="3 4">
    <name type="scientific">Cercophora newfieldiana</name>
    <dbReference type="NCBI Taxonomy" id="92897"/>
    <lineage>
        <taxon>Eukaryota</taxon>
        <taxon>Fungi</taxon>
        <taxon>Dikarya</taxon>
        <taxon>Ascomycota</taxon>
        <taxon>Pezizomycotina</taxon>
        <taxon>Sordariomycetes</taxon>
        <taxon>Sordariomycetidae</taxon>
        <taxon>Sordariales</taxon>
        <taxon>Lasiosphaeriaceae</taxon>
        <taxon>Cercophora</taxon>
    </lineage>
</organism>
<dbReference type="Pfam" id="PF12706">
    <property type="entry name" value="Lactamase_B_2"/>
    <property type="match status" value="2"/>
</dbReference>